<dbReference type="AlphaFoldDB" id="N0E4X5"/>
<keyword evidence="5" id="KW-1185">Reference proteome</keyword>
<sequence>MTVTLGLSALAHDPAACLIVDGHLVAAVEEERLNRYKRTTDFPHRSIQFVLAHAGLTLADVDDIAYYWNDLGQFASTMWWSARQAPGNPSGMARVARQRFGTVRARSLLRRELAVHLSDGQQLPPVHFVNHHLAHLAAARYSAPFDPDAAIVVDGRGEIAATSLYLLKPGAGLPSACEWYPFPDSLGVSYGAVTQVLGYEPIADEYKVMGLASYGSPDPDAERKIDALLRVHPNGKYQVNISMLRPEHCSAPGRPWLGDRALKLLAGEYGDGDTPTPAAHNLAYALQHRLEEALCGLTRRLVARGSRRFVIGGGVAMNAVAIGRIRGVDGVEALHVPLAPTDAGASVGAALALLERLRLPMPGVQELTNPFVGPGYNIAELEQALAGLGWRYWKCEDAAWSAAQDIAAGRILGWFDGRMEFGERALGARSILADPRDPAVRDRINVLVKRRETYRPFAPSVLEENASMFFATERSRRMGEIVRATALAADVVPSVVHVDGTARPQTVPKDWPAAEFRRLIECFFEATGVPMVVNTSFNVRGEPIVCSPMDALQCFATSGLDVLYLGPFRVTRDDAARQNASDD</sequence>
<evidence type="ECO:0000313" key="4">
    <source>
        <dbReference type="EMBL" id="CCH71006.1"/>
    </source>
</evidence>
<dbReference type="Pfam" id="PF16861">
    <property type="entry name" value="Carbam_trans_C"/>
    <property type="match status" value="1"/>
</dbReference>
<name>N0E4X5_9MICO</name>
<organism evidence="4 5">
    <name type="scientific">Phycicoccus elongatus Lp2</name>
    <dbReference type="NCBI Taxonomy" id="1193181"/>
    <lineage>
        <taxon>Bacteria</taxon>
        <taxon>Bacillati</taxon>
        <taxon>Actinomycetota</taxon>
        <taxon>Actinomycetes</taxon>
        <taxon>Micrococcales</taxon>
        <taxon>Intrasporangiaceae</taxon>
        <taxon>Phycicoccus</taxon>
    </lineage>
</organism>
<dbReference type="PANTHER" id="PTHR34847:SF1">
    <property type="entry name" value="NODULATION PROTEIN U"/>
    <property type="match status" value="1"/>
</dbReference>
<dbReference type="InterPro" id="IPR051338">
    <property type="entry name" value="NodU/CmcH_Carbamoyltrnsfr"/>
</dbReference>
<evidence type="ECO:0000259" key="2">
    <source>
        <dbReference type="Pfam" id="PF02543"/>
    </source>
</evidence>
<dbReference type="Proteomes" id="UP000013167">
    <property type="component" value="Unassembled WGS sequence"/>
</dbReference>
<comment type="caution">
    <text evidence="4">The sequence shown here is derived from an EMBL/GenBank/DDBJ whole genome shotgun (WGS) entry which is preliminary data.</text>
</comment>
<evidence type="ECO:0000259" key="3">
    <source>
        <dbReference type="Pfam" id="PF16861"/>
    </source>
</evidence>
<evidence type="ECO:0000313" key="5">
    <source>
        <dbReference type="Proteomes" id="UP000013167"/>
    </source>
</evidence>
<dbReference type="eggNOG" id="COG2192">
    <property type="taxonomic scope" value="Bacteria"/>
</dbReference>
<reference evidence="4 5" key="1">
    <citation type="journal article" date="2013" name="ISME J.">
        <title>A metabolic model for members of the genus Tetrasphaera involved in enhanced biological phosphorus removal.</title>
        <authorList>
            <person name="Kristiansen R."/>
            <person name="Nguyen H.T.T."/>
            <person name="Saunders A.M."/>
            <person name="Nielsen J.L."/>
            <person name="Wimmer R."/>
            <person name="Le V.Q."/>
            <person name="McIlroy S.J."/>
            <person name="Petrovski S."/>
            <person name="Seviour R.J."/>
            <person name="Calteau A."/>
            <person name="Nielsen K.L."/>
            <person name="Nielsen P.H."/>
        </authorList>
    </citation>
    <scope>NUCLEOTIDE SEQUENCE [LARGE SCALE GENOMIC DNA]</scope>
    <source>
        <strain evidence="4 5">Lp2</strain>
    </source>
</reference>
<comment type="similarity">
    <text evidence="1">Belongs to the NodU/CmcH family.</text>
</comment>
<feature type="domain" description="Carbamoyltransferase C-terminal" evidence="3">
    <location>
        <begin position="403"/>
        <end position="571"/>
    </location>
</feature>
<gene>
    <name evidence="4" type="ORF">BN10_740018</name>
</gene>
<dbReference type="Gene3D" id="3.90.870.20">
    <property type="entry name" value="Carbamoyltransferase, C-terminal domain"/>
    <property type="match status" value="1"/>
</dbReference>
<dbReference type="RefSeq" id="WP_010850842.1">
    <property type="nucleotide sequence ID" value="NZ_HF570956.1"/>
</dbReference>
<dbReference type="InterPro" id="IPR038152">
    <property type="entry name" value="Carbam_trans_C_sf"/>
</dbReference>
<proteinExistence type="inferred from homology"/>
<dbReference type="EMBL" id="CAIZ01000146">
    <property type="protein sequence ID" value="CCH71006.1"/>
    <property type="molecule type" value="Genomic_DNA"/>
</dbReference>
<dbReference type="InterPro" id="IPR031730">
    <property type="entry name" value="Carbam_trans_C"/>
</dbReference>
<dbReference type="SUPFAM" id="SSF53067">
    <property type="entry name" value="Actin-like ATPase domain"/>
    <property type="match status" value="1"/>
</dbReference>
<protein>
    <recommendedName>
        <fullName evidence="6">Carbamoyltransferase</fullName>
    </recommendedName>
</protein>
<dbReference type="Gene3D" id="3.30.420.40">
    <property type="match status" value="2"/>
</dbReference>
<dbReference type="STRING" id="1193181.BN10_740018"/>
<feature type="domain" description="Carbamoyltransferase" evidence="2">
    <location>
        <begin position="5"/>
        <end position="351"/>
    </location>
</feature>
<dbReference type="HOGENOM" id="CLU_014411_2_0_11"/>
<dbReference type="InterPro" id="IPR003696">
    <property type="entry name" value="Carbtransf_dom"/>
</dbReference>
<evidence type="ECO:0000256" key="1">
    <source>
        <dbReference type="ARBA" id="ARBA00006129"/>
    </source>
</evidence>
<dbReference type="InterPro" id="IPR043129">
    <property type="entry name" value="ATPase_NBD"/>
</dbReference>
<dbReference type="OrthoDB" id="9780777at2"/>
<dbReference type="GO" id="GO:0003824">
    <property type="term" value="F:catalytic activity"/>
    <property type="evidence" value="ECO:0007669"/>
    <property type="project" value="InterPro"/>
</dbReference>
<dbReference type="PANTHER" id="PTHR34847">
    <property type="entry name" value="NODULATION PROTEIN U"/>
    <property type="match status" value="1"/>
</dbReference>
<evidence type="ECO:0008006" key="6">
    <source>
        <dbReference type="Google" id="ProtNLM"/>
    </source>
</evidence>
<dbReference type="Pfam" id="PF02543">
    <property type="entry name" value="Carbam_trans_N"/>
    <property type="match status" value="1"/>
</dbReference>
<dbReference type="CDD" id="cd24098">
    <property type="entry name" value="ASKHA_NBD_TobZ_N"/>
    <property type="match status" value="1"/>
</dbReference>
<accession>N0E4X5</accession>